<evidence type="ECO:0000313" key="1">
    <source>
        <dbReference type="EMBL" id="KAA6311842.1"/>
    </source>
</evidence>
<gene>
    <name evidence="1" type="ORF">EZS27_037111</name>
</gene>
<protein>
    <recommendedName>
        <fullName evidence="2">Mobilization protein</fullName>
    </recommendedName>
</protein>
<comment type="caution">
    <text evidence="1">The sequence shown here is derived from an EMBL/GenBank/DDBJ whole genome shotgun (WGS) entry which is preliminary data.</text>
</comment>
<organism evidence="1">
    <name type="scientific">termite gut metagenome</name>
    <dbReference type="NCBI Taxonomy" id="433724"/>
    <lineage>
        <taxon>unclassified sequences</taxon>
        <taxon>metagenomes</taxon>
        <taxon>organismal metagenomes</taxon>
    </lineage>
</organism>
<dbReference type="AlphaFoldDB" id="A0A5J4PRQ7"/>
<reference evidence="1" key="1">
    <citation type="submission" date="2019-03" db="EMBL/GenBank/DDBJ databases">
        <title>Single cell metagenomics reveals metabolic interactions within the superorganism composed of flagellate Streblomastix strix and complex community of Bacteroidetes bacteria on its surface.</title>
        <authorList>
            <person name="Treitli S.C."/>
            <person name="Kolisko M."/>
            <person name="Husnik F."/>
            <person name="Keeling P."/>
            <person name="Hampl V."/>
        </authorList>
    </citation>
    <scope>NUCLEOTIDE SEQUENCE</scope>
    <source>
        <strain evidence="1">STM</strain>
    </source>
</reference>
<proteinExistence type="predicted"/>
<sequence length="169" mass="19850">MELTKKYSLYIASGKENVKRERLREPDKTKYEIYDAIKDSIPKCRNWRELSVELKRQGIMTEFRYNGDTNKIQGVRFGKGDYTFNGSKIDRTCSYSKIDYQLQQNSREQEISIWQSTQNYTPEHSIVEAAGSVLGGLFDIQPSDSDYDADQAEYFQQQKKKKKRKGFRI</sequence>
<accession>A0A5J4PRQ7</accession>
<dbReference type="EMBL" id="SNRY01006769">
    <property type="protein sequence ID" value="KAA6311842.1"/>
    <property type="molecule type" value="Genomic_DNA"/>
</dbReference>
<evidence type="ECO:0008006" key="2">
    <source>
        <dbReference type="Google" id="ProtNLM"/>
    </source>
</evidence>
<name>A0A5J4PRQ7_9ZZZZ</name>